<feature type="chain" id="PRO_5045787060" description="PEP-CTERM protein-sorting domain-containing protein" evidence="1">
    <location>
        <begin position="26"/>
        <end position="205"/>
    </location>
</feature>
<sequence length="205" mass="22183">MKRVFSKVAVAFFSIMALFSTASFALVITDDLSVAGTRTSPGQINWTLWAPSGPASLAFDLAGYRSLDGYNNNYTDIFHLWLNGTEIFTGSFNMGGGGWNTILFNPNGGTAVTTTYGATDDIHNSHQVTWAGGLTQIALPINLLLGANELVFSYTGWGQPPTDEWWGVNLVSVTTKTQVSESSSMFLLAIGLLGIFTLRRKSFYG</sequence>
<accession>A0ABQ3BC72</accession>
<evidence type="ECO:0008006" key="4">
    <source>
        <dbReference type="Google" id="ProtNLM"/>
    </source>
</evidence>
<dbReference type="InterPro" id="IPR013424">
    <property type="entry name" value="Ice-binding_C"/>
</dbReference>
<dbReference type="NCBIfam" id="TIGR02595">
    <property type="entry name" value="PEP_CTERM"/>
    <property type="match status" value="1"/>
</dbReference>
<proteinExistence type="predicted"/>
<dbReference type="EMBL" id="BMYZ01000003">
    <property type="protein sequence ID" value="GGY83726.1"/>
    <property type="molecule type" value="Genomic_DNA"/>
</dbReference>
<evidence type="ECO:0000313" key="2">
    <source>
        <dbReference type="EMBL" id="GGY83726.1"/>
    </source>
</evidence>
<gene>
    <name evidence="2" type="ORF">GCM10011613_30790</name>
</gene>
<evidence type="ECO:0000256" key="1">
    <source>
        <dbReference type="SAM" id="SignalP"/>
    </source>
</evidence>
<keyword evidence="3" id="KW-1185">Reference proteome</keyword>
<reference evidence="3" key="1">
    <citation type="journal article" date="2019" name="Int. J. Syst. Evol. Microbiol.">
        <title>The Global Catalogue of Microorganisms (GCM) 10K type strain sequencing project: providing services to taxonomists for standard genome sequencing and annotation.</title>
        <authorList>
            <consortium name="The Broad Institute Genomics Platform"/>
            <consortium name="The Broad Institute Genome Sequencing Center for Infectious Disease"/>
            <person name="Wu L."/>
            <person name="Ma J."/>
        </authorList>
    </citation>
    <scope>NUCLEOTIDE SEQUENCE [LARGE SCALE GENOMIC DNA]</scope>
    <source>
        <strain evidence="3">KCTC 32239</strain>
    </source>
</reference>
<evidence type="ECO:0000313" key="3">
    <source>
        <dbReference type="Proteomes" id="UP000619761"/>
    </source>
</evidence>
<comment type="caution">
    <text evidence="2">The sequence shown here is derived from an EMBL/GenBank/DDBJ whole genome shotgun (WGS) entry which is preliminary data.</text>
</comment>
<name>A0ABQ3BC72_9GAMM</name>
<protein>
    <recommendedName>
        <fullName evidence="4">PEP-CTERM protein-sorting domain-containing protein</fullName>
    </recommendedName>
</protein>
<organism evidence="2 3">
    <name type="scientific">Cellvibrio zantedeschiae</name>
    <dbReference type="NCBI Taxonomy" id="1237077"/>
    <lineage>
        <taxon>Bacteria</taxon>
        <taxon>Pseudomonadati</taxon>
        <taxon>Pseudomonadota</taxon>
        <taxon>Gammaproteobacteria</taxon>
        <taxon>Cellvibrionales</taxon>
        <taxon>Cellvibrionaceae</taxon>
        <taxon>Cellvibrio</taxon>
    </lineage>
</organism>
<dbReference type="RefSeq" id="WP_189420206.1">
    <property type="nucleotide sequence ID" value="NZ_BMYZ01000003.1"/>
</dbReference>
<keyword evidence="1" id="KW-0732">Signal</keyword>
<dbReference type="Proteomes" id="UP000619761">
    <property type="component" value="Unassembled WGS sequence"/>
</dbReference>
<feature type="signal peptide" evidence="1">
    <location>
        <begin position="1"/>
        <end position="25"/>
    </location>
</feature>